<gene>
    <name evidence="1" type="ORF">DGQ38_06690</name>
</gene>
<dbReference type="EMBL" id="DPMF01000155">
    <property type="protein sequence ID" value="HCV80723.1"/>
    <property type="molecule type" value="Genomic_DNA"/>
</dbReference>
<sequence>MEMANKYLSGKLLEYYYAAYLLYEAINKNYEKEVITLFEEFKNNYPSSSYTHFVEAEMIPIYGFNEKPEEMSETIQIMHNFQEINSLTKAVSKLNAD</sequence>
<dbReference type="RefSeq" id="WP_013070497.1">
    <property type="nucleotide sequence ID" value="NZ_CAXGSG010000158.1"/>
</dbReference>
<protein>
    <submittedName>
        <fullName evidence="1">Uncharacterized protein</fullName>
    </submittedName>
</protein>
<evidence type="ECO:0000313" key="1">
    <source>
        <dbReference type="EMBL" id="HCV80723.1"/>
    </source>
</evidence>
<proteinExistence type="predicted"/>
<name>A0A3D5IYF4_9FLAO</name>
<reference evidence="1 2" key="1">
    <citation type="journal article" date="2018" name="Nat. Biotechnol.">
        <title>A standardized bacterial taxonomy based on genome phylogeny substantially revises the tree of life.</title>
        <authorList>
            <person name="Parks D.H."/>
            <person name="Chuvochina M."/>
            <person name="Waite D.W."/>
            <person name="Rinke C."/>
            <person name="Skarshewski A."/>
            <person name="Chaumeil P.A."/>
            <person name="Hugenholtz P."/>
        </authorList>
    </citation>
    <scope>NUCLEOTIDE SEQUENCE [LARGE SCALE GENOMIC DNA]</scope>
    <source>
        <strain evidence="1">UBA9359</strain>
    </source>
</reference>
<accession>A0A3D5IYF4</accession>
<dbReference type="AlphaFoldDB" id="A0A3D5IYF4"/>
<evidence type="ECO:0000313" key="2">
    <source>
        <dbReference type="Proteomes" id="UP000264330"/>
    </source>
</evidence>
<dbReference type="Proteomes" id="UP000264330">
    <property type="component" value="Unassembled WGS sequence"/>
</dbReference>
<comment type="caution">
    <text evidence="1">The sequence shown here is derived from an EMBL/GenBank/DDBJ whole genome shotgun (WGS) entry which is preliminary data.</text>
</comment>
<organism evidence="1 2">
    <name type="scientific">Zunongwangia profunda</name>
    <dbReference type="NCBI Taxonomy" id="398743"/>
    <lineage>
        <taxon>Bacteria</taxon>
        <taxon>Pseudomonadati</taxon>
        <taxon>Bacteroidota</taxon>
        <taxon>Flavobacteriia</taxon>
        <taxon>Flavobacteriales</taxon>
        <taxon>Flavobacteriaceae</taxon>
        <taxon>Zunongwangia</taxon>
    </lineage>
</organism>